<protein>
    <recommendedName>
        <fullName evidence="3">Sulfotransferase family protein</fullName>
    </recommendedName>
</protein>
<feature type="compositionally biased region" description="Low complexity" evidence="1">
    <location>
        <begin position="357"/>
        <end position="367"/>
    </location>
</feature>
<evidence type="ECO:0000256" key="1">
    <source>
        <dbReference type="SAM" id="MobiDB-lite"/>
    </source>
</evidence>
<gene>
    <name evidence="2" type="ORF">NOCA2170010</name>
</gene>
<sequence length="404" mass="44870">MSSGEDLLVPEGTRLLHIGPHKTGSTAIQVGFNTAREALAEHGVVYAGSGLRPQVAGWALGLTGRPAGSPIPRPVHWRRLRDEVAAVSTGRVCISNEDFGRAGAHQRSKIVRDLGGEQVHVVAAARRLDSFLPSQWQQRVRAGDARSFDEWLRVVLDRSNPSFSWDRMNVWRAHDTTALVTNWTTVVSPDRFTLVVLDETDRRLLPATFEQLLGLPDRFLDSPADRSNRGLTWAEVELVRSVNLLAEQEDWPEQLQISYIRRAMNLELRGRAITGDPRMPPLPAWALEQVREISEQRVEELATLGVRVIGNLETLKVPDSVVAASPGEPPPTVDLETAALAVGAVVHRIAHLKAKRAATASAPAREATSAKRNQQGRSPKRAARTWRSVPRALRRYIRQLRRRT</sequence>
<reference evidence="2" key="1">
    <citation type="submission" date="2015-08" db="EMBL/GenBank/DDBJ databases">
        <authorList>
            <person name="Babu N.S."/>
            <person name="Beckwith C.J."/>
            <person name="Beseler K.G."/>
            <person name="Brison A."/>
            <person name="Carone J.V."/>
            <person name="Caskin T.P."/>
            <person name="Diamond M."/>
            <person name="Durham M.E."/>
            <person name="Foxe J.M."/>
            <person name="Go M."/>
            <person name="Henderson B.A."/>
            <person name="Jones I.B."/>
            <person name="McGettigan J.A."/>
            <person name="Micheletti S.J."/>
            <person name="Nasrallah M.E."/>
            <person name="Ortiz D."/>
            <person name="Piller C.R."/>
            <person name="Privatt S.R."/>
            <person name="Schneider S.L."/>
            <person name="Sharp S."/>
            <person name="Smith T.C."/>
            <person name="Stanton J.D."/>
            <person name="Ullery H.E."/>
            <person name="Wilson R.J."/>
            <person name="Serrano M.G."/>
            <person name="Buck G."/>
            <person name="Lee V."/>
            <person name="Wang Y."/>
            <person name="Carvalho R."/>
            <person name="Voegtly L."/>
            <person name="Shi R."/>
            <person name="Duckworth R."/>
            <person name="Johnson A."/>
            <person name="Loviza R."/>
            <person name="Walstead R."/>
            <person name="Shah Z."/>
            <person name="Kiflezghi M."/>
            <person name="Wade K."/>
            <person name="Ball S.L."/>
            <person name="Bradley K.W."/>
            <person name="Asai D.J."/>
            <person name="Bowman C.A."/>
            <person name="Russell D.A."/>
            <person name="Pope W.H."/>
            <person name="Jacobs-Sera D."/>
            <person name="Hendrix R.W."/>
            <person name="Hatfull G.F."/>
        </authorList>
    </citation>
    <scope>NUCLEOTIDE SEQUENCE</scope>
</reference>
<proteinExistence type="predicted"/>
<feature type="region of interest" description="Disordered" evidence="1">
    <location>
        <begin position="357"/>
        <end position="385"/>
    </location>
</feature>
<dbReference type="AlphaFoldDB" id="A0A2P2BXG1"/>
<organism evidence="2">
    <name type="scientific">metagenome</name>
    <dbReference type="NCBI Taxonomy" id="256318"/>
    <lineage>
        <taxon>unclassified sequences</taxon>
        <taxon>metagenomes</taxon>
    </lineage>
</organism>
<name>A0A2P2BXG1_9ZZZZ</name>
<evidence type="ECO:0008006" key="3">
    <source>
        <dbReference type="Google" id="ProtNLM"/>
    </source>
</evidence>
<accession>A0A2P2BXG1</accession>
<evidence type="ECO:0000313" key="2">
    <source>
        <dbReference type="EMBL" id="CUR54438.1"/>
    </source>
</evidence>
<dbReference type="EMBL" id="CZKA01000009">
    <property type="protein sequence ID" value="CUR54438.1"/>
    <property type="molecule type" value="Genomic_DNA"/>
</dbReference>